<dbReference type="SUPFAM" id="SSF143631">
    <property type="entry name" value="ApbE-like"/>
    <property type="match status" value="1"/>
</dbReference>
<dbReference type="RefSeq" id="WP_378415327.1">
    <property type="nucleotide sequence ID" value="NZ_JBHSFO010000003.1"/>
</dbReference>
<proteinExistence type="predicted"/>
<gene>
    <name evidence="1" type="ORF">ACFO6S_06735</name>
</gene>
<organism evidence="1 2">
    <name type="scientific">Rhodococcus kronopolitis</name>
    <dbReference type="NCBI Taxonomy" id="1460226"/>
    <lineage>
        <taxon>Bacteria</taxon>
        <taxon>Bacillati</taxon>
        <taxon>Actinomycetota</taxon>
        <taxon>Actinomycetes</taxon>
        <taxon>Mycobacteriales</taxon>
        <taxon>Nocardiaceae</taxon>
        <taxon>Rhodococcus</taxon>
    </lineage>
</organism>
<sequence length="278" mass="28533">MVPSTQWSTWGSDIEVRVTEWAALGEAADIVAAALSDVRAACDLSCGDAELHAVNLAQGTPVQASRRLLALIRSALWAARMTGGAVSPLSRDTADPVLVPPIHPEPTFADIRVSGDTVLAPFGVCLDITGTAKAGTAHEAARVAAGMLECGVLVRIDDVVATAGHCPIGGWQVLVGGNATARVTHSAAVVEVLTGNALSSVSAAVPGRGDVDAGLETVTVLTDDGLWAYAAATAALGRGVAALRWLAENDLAGRVAYRRGAVRTTEAWTRLARHGHVA</sequence>
<dbReference type="Pfam" id="PF02424">
    <property type="entry name" value="ApbE"/>
    <property type="match status" value="1"/>
</dbReference>
<evidence type="ECO:0000313" key="1">
    <source>
        <dbReference type="EMBL" id="MFC4603375.1"/>
    </source>
</evidence>
<dbReference type="InterPro" id="IPR024932">
    <property type="entry name" value="ApbE"/>
</dbReference>
<keyword evidence="2" id="KW-1185">Reference proteome</keyword>
<reference evidence="2" key="1">
    <citation type="journal article" date="2019" name="Int. J. Syst. Evol. Microbiol.">
        <title>The Global Catalogue of Microorganisms (GCM) 10K type strain sequencing project: providing services to taxonomists for standard genome sequencing and annotation.</title>
        <authorList>
            <consortium name="The Broad Institute Genomics Platform"/>
            <consortium name="The Broad Institute Genome Sequencing Center for Infectious Disease"/>
            <person name="Wu L."/>
            <person name="Ma J."/>
        </authorList>
    </citation>
    <scope>NUCLEOTIDE SEQUENCE [LARGE SCALE GENOMIC DNA]</scope>
    <source>
        <strain evidence="2">CCUG 54520</strain>
    </source>
</reference>
<comment type="caution">
    <text evidence="1">The sequence shown here is derived from an EMBL/GenBank/DDBJ whole genome shotgun (WGS) entry which is preliminary data.</text>
</comment>
<dbReference type="Proteomes" id="UP001595914">
    <property type="component" value="Unassembled WGS sequence"/>
</dbReference>
<dbReference type="InterPro" id="IPR003374">
    <property type="entry name" value="ApbE-like_sf"/>
</dbReference>
<accession>A0ABV9FMZ1</accession>
<name>A0ABV9FMZ1_9NOCA</name>
<evidence type="ECO:0008006" key="3">
    <source>
        <dbReference type="Google" id="ProtNLM"/>
    </source>
</evidence>
<protein>
    <recommendedName>
        <fullName evidence="3">FAD:protein FMN transferase</fullName>
    </recommendedName>
</protein>
<dbReference type="Gene3D" id="3.10.520.10">
    <property type="entry name" value="ApbE-like domains"/>
    <property type="match status" value="1"/>
</dbReference>
<dbReference type="EMBL" id="JBHSFO010000003">
    <property type="protein sequence ID" value="MFC4603375.1"/>
    <property type="molecule type" value="Genomic_DNA"/>
</dbReference>
<evidence type="ECO:0000313" key="2">
    <source>
        <dbReference type="Proteomes" id="UP001595914"/>
    </source>
</evidence>